<sequence>MATWLDMIAPDSASKEVQSVGAMDSKVTAATVQATVLNALSGVFAQGILAYRRGTVDGVDLSSILRFIVYTVLTTPPNYRWQEFLEQTFPTTTEEEEDKSVGDKPVQDAVTGTGGRLNIANTAAKFILDQALGAPVNTLMFICLMGQMNLQSFNNILSSVISDFWPMLFAGYRLWPIVCLLNLVVVPFDYRQLVGSIAGLGWGVFLSLNQIK</sequence>
<reference evidence="7" key="1">
    <citation type="submission" date="2023-11" db="EMBL/GenBank/DDBJ databases">
        <title>The genome sequences of three competitors of mushroom-forming fungi.</title>
        <authorList>
            <person name="Beijen E."/>
            <person name="Ohm R.A."/>
        </authorList>
    </citation>
    <scope>NUCLEOTIDE SEQUENCE</scope>
    <source>
        <strain evidence="7">CBS 100526</strain>
    </source>
</reference>
<organism evidence="7 8">
    <name type="scientific">Trichoderma aggressivum f. europaeum</name>
    <dbReference type="NCBI Taxonomy" id="173218"/>
    <lineage>
        <taxon>Eukaryota</taxon>
        <taxon>Fungi</taxon>
        <taxon>Dikarya</taxon>
        <taxon>Ascomycota</taxon>
        <taxon>Pezizomycotina</taxon>
        <taxon>Sordariomycetes</taxon>
        <taxon>Hypocreomycetidae</taxon>
        <taxon>Hypocreales</taxon>
        <taxon>Hypocreaceae</taxon>
        <taxon>Trichoderma</taxon>
    </lineage>
</organism>
<evidence type="ECO:0000313" key="7">
    <source>
        <dbReference type="EMBL" id="KAK4074980.1"/>
    </source>
</evidence>
<dbReference type="PANTHER" id="PTHR11266:SF80">
    <property type="entry name" value="PEROXISOMAL MEMBRANE PROTEIN 2"/>
    <property type="match status" value="1"/>
</dbReference>
<comment type="subcellular location">
    <subcellularLocation>
        <location evidence="1">Membrane</location>
        <topology evidence="1">Multi-pass membrane protein</topology>
    </subcellularLocation>
</comment>
<keyword evidence="4" id="KW-1133">Transmembrane helix</keyword>
<protein>
    <recommendedName>
        <fullName evidence="9">Integral membrane protein, Mpv17/PMP22 family</fullName>
    </recommendedName>
</protein>
<proteinExistence type="inferred from homology"/>
<evidence type="ECO:0000256" key="1">
    <source>
        <dbReference type="ARBA" id="ARBA00004141"/>
    </source>
</evidence>
<dbReference type="PANTHER" id="PTHR11266">
    <property type="entry name" value="PEROXISOMAL MEMBRANE PROTEIN 2, PXMP2 MPV17"/>
    <property type="match status" value="1"/>
</dbReference>
<keyword evidence="5" id="KW-0472">Membrane</keyword>
<evidence type="ECO:0000256" key="5">
    <source>
        <dbReference type="ARBA" id="ARBA00023136"/>
    </source>
</evidence>
<evidence type="ECO:0000256" key="6">
    <source>
        <dbReference type="RuleBase" id="RU363053"/>
    </source>
</evidence>
<comment type="similarity">
    <text evidence="2 6">Belongs to the peroxisomal membrane protein PXMP2/4 family.</text>
</comment>
<keyword evidence="3" id="KW-0812">Transmembrane</keyword>
<dbReference type="Proteomes" id="UP001273209">
    <property type="component" value="Unassembled WGS sequence"/>
</dbReference>
<dbReference type="InterPro" id="IPR007248">
    <property type="entry name" value="Mpv17_PMP22"/>
</dbReference>
<dbReference type="GeneID" id="87918975"/>
<dbReference type="AlphaFoldDB" id="A0AAE1J744"/>
<dbReference type="GO" id="GO:0005778">
    <property type="term" value="C:peroxisomal membrane"/>
    <property type="evidence" value="ECO:0007669"/>
    <property type="project" value="TreeGrafter"/>
</dbReference>
<keyword evidence="8" id="KW-1185">Reference proteome</keyword>
<evidence type="ECO:0000256" key="2">
    <source>
        <dbReference type="ARBA" id="ARBA00006824"/>
    </source>
</evidence>
<evidence type="ECO:0000256" key="3">
    <source>
        <dbReference type="ARBA" id="ARBA00022692"/>
    </source>
</evidence>
<dbReference type="RefSeq" id="XP_062756224.1">
    <property type="nucleotide sequence ID" value="XM_062899070.1"/>
</dbReference>
<dbReference type="EMBL" id="JAWRVG010000015">
    <property type="protein sequence ID" value="KAK4074980.1"/>
    <property type="molecule type" value="Genomic_DNA"/>
</dbReference>
<evidence type="ECO:0008006" key="9">
    <source>
        <dbReference type="Google" id="ProtNLM"/>
    </source>
</evidence>
<evidence type="ECO:0000313" key="8">
    <source>
        <dbReference type="Proteomes" id="UP001273209"/>
    </source>
</evidence>
<accession>A0AAE1J744</accession>
<name>A0AAE1J744_9HYPO</name>
<evidence type="ECO:0000256" key="4">
    <source>
        <dbReference type="ARBA" id="ARBA00022989"/>
    </source>
</evidence>
<gene>
    <name evidence="7" type="ORF">Triagg1_4644</name>
</gene>
<comment type="caution">
    <text evidence="7">The sequence shown here is derived from an EMBL/GenBank/DDBJ whole genome shotgun (WGS) entry which is preliminary data.</text>
</comment>
<dbReference type="Pfam" id="PF04117">
    <property type="entry name" value="Mpv17_PMP22"/>
    <property type="match status" value="1"/>
</dbReference>